<dbReference type="InterPro" id="IPR036465">
    <property type="entry name" value="vWFA_dom_sf"/>
</dbReference>
<reference evidence="4" key="1">
    <citation type="submission" date="2020-07" db="EMBL/GenBank/DDBJ databases">
        <title>Genome sequence and genetic diversity analysis of an under-domesticated orphan crop, white fonio (Digitaria exilis).</title>
        <authorList>
            <person name="Bennetzen J.L."/>
            <person name="Chen S."/>
            <person name="Ma X."/>
            <person name="Wang X."/>
            <person name="Yssel A.E.J."/>
            <person name="Chaluvadi S.R."/>
            <person name="Johnson M."/>
            <person name="Gangashetty P."/>
            <person name="Hamidou F."/>
            <person name="Sanogo M.D."/>
            <person name="Zwaenepoel A."/>
            <person name="Wallace J."/>
            <person name="Van De Peer Y."/>
            <person name="Van Deynze A."/>
        </authorList>
    </citation>
    <scope>NUCLEOTIDE SEQUENCE</scope>
    <source>
        <tissue evidence="4">Leaves</tissue>
    </source>
</reference>
<dbReference type="Pfam" id="PF00092">
    <property type="entry name" value="VWA"/>
    <property type="match status" value="1"/>
</dbReference>
<feature type="domain" description="VWFA" evidence="3">
    <location>
        <begin position="220"/>
        <end position="394"/>
    </location>
</feature>
<gene>
    <name evidence="4" type="ORF">HU200_049402</name>
</gene>
<keyword evidence="1" id="KW-0479">Metal-binding</keyword>
<dbReference type="GO" id="GO:0008270">
    <property type="term" value="F:zinc ion binding"/>
    <property type="evidence" value="ECO:0007669"/>
    <property type="project" value="UniProtKB-KW"/>
</dbReference>
<dbReference type="Proteomes" id="UP000636709">
    <property type="component" value="Unassembled WGS sequence"/>
</dbReference>
<proteinExistence type="predicted"/>
<dbReference type="PROSITE" id="PS50089">
    <property type="entry name" value="ZF_RING_2"/>
    <property type="match status" value="1"/>
</dbReference>
<evidence type="ECO:0000256" key="1">
    <source>
        <dbReference type="PROSITE-ProRule" id="PRU00175"/>
    </source>
</evidence>
<dbReference type="SUPFAM" id="SSF53300">
    <property type="entry name" value="vWA-like"/>
    <property type="match status" value="1"/>
</dbReference>
<keyword evidence="1" id="KW-0863">Zinc-finger</keyword>
<keyword evidence="5" id="KW-1185">Reference proteome</keyword>
<dbReference type="Gene3D" id="3.40.50.410">
    <property type="entry name" value="von Willebrand factor, type A domain"/>
    <property type="match status" value="1"/>
</dbReference>
<dbReference type="SMART" id="SM00327">
    <property type="entry name" value="VWA"/>
    <property type="match status" value="1"/>
</dbReference>
<dbReference type="Gene3D" id="3.30.40.10">
    <property type="entry name" value="Zinc/RING finger domain, C3HC4 (zinc finger)"/>
    <property type="match status" value="1"/>
</dbReference>
<dbReference type="InterPro" id="IPR002035">
    <property type="entry name" value="VWF_A"/>
</dbReference>
<name>A0A835AV76_9POAL</name>
<accession>A0A835AV76</accession>
<organism evidence="4 5">
    <name type="scientific">Digitaria exilis</name>
    <dbReference type="NCBI Taxonomy" id="1010633"/>
    <lineage>
        <taxon>Eukaryota</taxon>
        <taxon>Viridiplantae</taxon>
        <taxon>Streptophyta</taxon>
        <taxon>Embryophyta</taxon>
        <taxon>Tracheophyta</taxon>
        <taxon>Spermatophyta</taxon>
        <taxon>Magnoliopsida</taxon>
        <taxon>Liliopsida</taxon>
        <taxon>Poales</taxon>
        <taxon>Poaceae</taxon>
        <taxon>PACMAD clade</taxon>
        <taxon>Panicoideae</taxon>
        <taxon>Panicodae</taxon>
        <taxon>Paniceae</taxon>
        <taxon>Anthephorinae</taxon>
        <taxon>Digitaria</taxon>
    </lineage>
</organism>
<keyword evidence="1" id="KW-0862">Zinc</keyword>
<dbReference type="PANTHER" id="PTHR10579:SF132">
    <property type="entry name" value="OS10G0464800 PROTEIN"/>
    <property type="match status" value="1"/>
</dbReference>
<feature type="domain" description="RING-type" evidence="2">
    <location>
        <begin position="97"/>
        <end position="139"/>
    </location>
</feature>
<dbReference type="PANTHER" id="PTHR10579">
    <property type="entry name" value="CALCIUM-ACTIVATED CHLORIDE CHANNEL REGULATOR"/>
    <property type="match status" value="1"/>
</dbReference>
<dbReference type="AlphaFoldDB" id="A0A835AV76"/>
<dbReference type="InterPro" id="IPR013083">
    <property type="entry name" value="Znf_RING/FYVE/PHD"/>
</dbReference>
<sequence length="732" mass="79619">MYPLSSLSPSHHSVLRRGSCPIHSLDSRCVRDSTATPRQITRSDRWVHYRARVRYATTSRLFPLIACMSISNKRKNQRNRLGRRIVMELQAADADPCAICLDDVGRGQAIFTAECSHVIHHRCISASVAFGHRDCPLCKAAWRDLPATAVTRPSPPGAFDDDEPVVEQGYVEAPDHPVVAIKAHCERPAVARDASMGSFSVLVHAVAPGVVAGTQRAPLDLVTAIDLSASMRGNKLRLVKQAVCFVIDSLGPTDRLSVVTFSNDASRVVRRARMTPDGKASARRAVDALATGGGTNIGEGLRVAARVLDDRRSRNPVTSVILLTDGRDGYVQHRHVDLVPLSFRAGSSRVPVHAFGFGADHDAAAMHAVAEETRGTFSFVENQAAIQDSFAQCIGGLLSVAMQNARIAMTCVHPGVRVLGINVETDRRAASVDVGELYADEERRFLVFVRVPTSQATEEVTRLMKVWCLYDDVVTGCSEAVAGEDAVVLRPWQVAEGDDAEVSIEVERERVRVTATEDMAAARAAAERGNHAEAARILESGKEAVRWSAPGMAGDPTCAVLEEELSDLGARVASRREYEQTGRAAMLAGMSSHRQQRALSVAVEEAELRRGRFRRVRASSSNVFIVVAGAAGEEPVTTTPSLEPIPLEVDDHPRAGMSLEVYNYPRAGISLEHAVHARARHAGNDALALRSITSRHDVRGNRCVMSPPTPRKRHRSNLIAQWTSERHAARQT</sequence>
<dbReference type="SMART" id="SM00184">
    <property type="entry name" value="RING"/>
    <property type="match status" value="1"/>
</dbReference>
<comment type="caution">
    <text evidence="4">The sequence shown here is derived from an EMBL/GenBank/DDBJ whole genome shotgun (WGS) entry which is preliminary data.</text>
</comment>
<dbReference type="Pfam" id="PF17123">
    <property type="entry name" value="zf-RING_11"/>
    <property type="match status" value="1"/>
</dbReference>
<dbReference type="PROSITE" id="PS50234">
    <property type="entry name" value="VWFA"/>
    <property type="match status" value="1"/>
</dbReference>
<protein>
    <recommendedName>
        <fullName evidence="6">Zinc finger protein</fullName>
    </recommendedName>
</protein>
<evidence type="ECO:0000259" key="2">
    <source>
        <dbReference type="PROSITE" id="PS50089"/>
    </source>
</evidence>
<evidence type="ECO:0000259" key="3">
    <source>
        <dbReference type="PROSITE" id="PS50234"/>
    </source>
</evidence>
<dbReference type="InterPro" id="IPR051266">
    <property type="entry name" value="CLCR"/>
</dbReference>
<dbReference type="OrthoDB" id="687730at2759"/>
<evidence type="ECO:0008006" key="6">
    <source>
        <dbReference type="Google" id="ProtNLM"/>
    </source>
</evidence>
<dbReference type="InterPro" id="IPR001841">
    <property type="entry name" value="Znf_RING"/>
</dbReference>
<dbReference type="EMBL" id="JACEFO010002219">
    <property type="protein sequence ID" value="KAF8672706.1"/>
    <property type="molecule type" value="Genomic_DNA"/>
</dbReference>
<evidence type="ECO:0000313" key="5">
    <source>
        <dbReference type="Proteomes" id="UP000636709"/>
    </source>
</evidence>
<dbReference type="SUPFAM" id="SSF57850">
    <property type="entry name" value="RING/U-box"/>
    <property type="match status" value="1"/>
</dbReference>
<evidence type="ECO:0000313" key="4">
    <source>
        <dbReference type="EMBL" id="KAF8672706.1"/>
    </source>
</evidence>